<keyword evidence="1" id="KW-0812">Transmembrane</keyword>
<feature type="transmembrane region" description="Helical" evidence="1">
    <location>
        <begin position="12"/>
        <end position="33"/>
    </location>
</feature>
<accession>A0A941DA16</accession>
<comment type="caution">
    <text evidence="2">The sequence shown here is derived from an EMBL/GenBank/DDBJ whole genome shotgun (WGS) entry which is preliminary data.</text>
</comment>
<sequence length="146" mass="15027">MSPLSVRDERGSAVVELVTLGVLLLVPLVYLVLALGRVQAGAFAVSQAARESGRAFVTTDAGEDASARARAAAEISFADHRFDGEGVVDVACDGSPCLRPGGVVVTTASVRVALPLLPTFVEGAVPLSIPVSATHVSTVDRFRSTP</sequence>
<organism evidence="2 3">
    <name type="scientific">Phycicoccus avicenniae</name>
    <dbReference type="NCBI Taxonomy" id="2828860"/>
    <lineage>
        <taxon>Bacteria</taxon>
        <taxon>Bacillati</taxon>
        <taxon>Actinomycetota</taxon>
        <taxon>Actinomycetes</taxon>
        <taxon>Micrococcales</taxon>
        <taxon>Intrasporangiaceae</taxon>
        <taxon>Phycicoccus</taxon>
    </lineage>
</organism>
<protein>
    <submittedName>
        <fullName evidence="2">Pilus assembly protein</fullName>
    </submittedName>
</protein>
<proteinExistence type="predicted"/>
<evidence type="ECO:0000313" key="2">
    <source>
        <dbReference type="EMBL" id="MBR7743868.1"/>
    </source>
</evidence>
<keyword evidence="1" id="KW-0472">Membrane</keyword>
<keyword evidence="3" id="KW-1185">Reference proteome</keyword>
<reference evidence="2" key="1">
    <citation type="submission" date="2021-04" db="EMBL/GenBank/DDBJ databases">
        <title>Phycicoccus avicenniae sp. nov., a novel endophytic actinomycetes isolated from branch of Avicennia mariana.</title>
        <authorList>
            <person name="Tuo L."/>
        </authorList>
    </citation>
    <scope>NUCLEOTIDE SEQUENCE</scope>
    <source>
        <strain evidence="2">BSK3Z-2</strain>
    </source>
</reference>
<evidence type="ECO:0000313" key="3">
    <source>
        <dbReference type="Proteomes" id="UP000677016"/>
    </source>
</evidence>
<keyword evidence="1" id="KW-1133">Transmembrane helix</keyword>
<dbReference type="Proteomes" id="UP000677016">
    <property type="component" value="Unassembled WGS sequence"/>
</dbReference>
<name>A0A941DA16_9MICO</name>
<dbReference type="AlphaFoldDB" id="A0A941DA16"/>
<dbReference type="EMBL" id="JAGSNF010000015">
    <property type="protein sequence ID" value="MBR7743868.1"/>
    <property type="molecule type" value="Genomic_DNA"/>
</dbReference>
<gene>
    <name evidence="2" type="ORF">KC207_11260</name>
</gene>
<dbReference type="RefSeq" id="WP_211603119.1">
    <property type="nucleotide sequence ID" value="NZ_JAGSNF010000015.1"/>
</dbReference>
<evidence type="ECO:0000256" key="1">
    <source>
        <dbReference type="SAM" id="Phobius"/>
    </source>
</evidence>